<dbReference type="Pfam" id="PF07676">
    <property type="entry name" value="PD40"/>
    <property type="match status" value="2"/>
</dbReference>
<dbReference type="RefSeq" id="WP_044644588.1">
    <property type="nucleotide sequence ID" value="NZ_JTHP01000002.1"/>
</dbReference>
<evidence type="ECO:0000256" key="4">
    <source>
        <dbReference type="ARBA" id="ARBA00022825"/>
    </source>
</evidence>
<reference evidence="6 7" key="1">
    <citation type="submission" date="2014-11" db="EMBL/GenBank/DDBJ databases">
        <title>Draft Genome Sequences of Paenibacillus polymyxa NRRL B-30509 and Paenibacillus terrae NRRL B-30644, Strains from a Poultry Environment that Produce Tridecaptin A and Paenicidins.</title>
        <authorList>
            <person name="van Belkum M.J."/>
            <person name="Lohans C.T."/>
            <person name="Vederas J.C."/>
        </authorList>
    </citation>
    <scope>NUCLEOTIDE SEQUENCE [LARGE SCALE GENOMIC DNA]</scope>
    <source>
        <strain evidence="6 7">NRRL B-30644</strain>
    </source>
</reference>
<dbReference type="EMBL" id="JTHP01000002">
    <property type="protein sequence ID" value="KJD47358.1"/>
    <property type="molecule type" value="Genomic_DNA"/>
</dbReference>
<organism evidence="6 7">
    <name type="scientific">Paenibacillus terrae</name>
    <dbReference type="NCBI Taxonomy" id="159743"/>
    <lineage>
        <taxon>Bacteria</taxon>
        <taxon>Bacillati</taxon>
        <taxon>Bacillota</taxon>
        <taxon>Bacilli</taxon>
        <taxon>Bacillales</taxon>
        <taxon>Paenibacillaceae</taxon>
        <taxon>Paenibacillus</taxon>
    </lineage>
</organism>
<evidence type="ECO:0000313" key="6">
    <source>
        <dbReference type="EMBL" id="KJD47358.1"/>
    </source>
</evidence>
<evidence type="ECO:0000313" key="7">
    <source>
        <dbReference type="Proteomes" id="UP000032534"/>
    </source>
</evidence>
<evidence type="ECO:0000259" key="5">
    <source>
        <dbReference type="Pfam" id="PF00326"/>
    </source>
</evidence>
<dbReference type="Proteomes" id="UP000032534">
    <property type="component" value="Unassembled WGS sequence"/>
</dbReference>
<evidence type="ECO:0000256" key="3">
    <source>
        <dbReference type="ARBA" id="ARBA00022801"/>
    </source>
</evidence>
<dbReference type="InterPro" id="IPR011042">
    <property type="entry name" value="6-blade_b-propeller_TolB-like"/>
</dbReference>
<feature type="domain" description="Peptidase S9 prolyl oligopeptidase catalytic" evidence="5">
    <location>
        <begin position="456"/>
        <end position="668"/>
    </location>
</feature>
<dbReference type="PATRIC" id="fig|159743.3.peg.489"/>
<dbReference type="OrthoDB" id="108903at2"/>
<keyword evidence="7" id="KW-1185">Reference proteome</keyword>
<proteinExistence type="inferred from homology"/>
<dbReference type="InterPro" id="IPR011659">
    <property type="entry name" value="WD40"/>
</dbReference>
<comment type="similarity">
    <text evidence="1">Belongs to the peptidase S9C family.</text>
</comment>
<dbReference type="FunFam" id="3.40.50.1820:FF:000028">
    <property type="entry name" value="S9 family peptidase"/>
    <property type="match status" value="1"/>
</dbReference>
<keyword evidence="3" id="KW-0378">Hydrolase</keyword>
<dbReference type="SUPFAM" id="SSF53474">
    <property type="entry name" value="alpha/beta-Hydrolases"/>
    <property type="match status" value="1"/>
</dbReference>
<keyword evidence="4" id="KW-0720">Serine protease</keyword>
<dbReference type="InterPro" id="IPR001375">
    <property type="entry name" value="Peptidase_S9_cat"/>
</dbReference>
<evidence type="ECO:0000256" key="2">
    <source>
        <dbReference type="ARBA" id="ARBA00022670"/>
    </source>
</evidence>
<dbReference type="GO" id="GO:0006508">
    <property type="term" value="P:proteolysis"/>
    <property type="evidence" value="ECO:0007669"/>
    <property type="project" value="UniProtKB-KW"/>
</dbReference>
<dbReference type="GO" id="GO:0004252">
    <property type="term" value="F:serine-type endopeptidase activity"/>
    <property type="evidence" value="ECO:0007669"/>
    <property type="project" value="TreeGrafter"/>
</dbReference>
<dbReference type="SUPFAM" id="SSF82171">
    <property type="entry name" value="DPP6 N-terminal domain-like"/>
    <property type="match status" value="1"/>
</dbReference>
<comment type="caution">
    <text evidence="6">The sequence shown here is derived from an EMBL/GenBank/DDBJ whole genome shotgun (WGS) entry which is preliminary data.</text>
</comment>
<dbReference type="AlphaFoldDB" id="A0A0D7X8N4"/>
<dbReference type="PANTHER" id="PTHR42776:SF27">
    <property type="entry name" value="DIPEPTIDYL PEPTIDASE FAMILY MEMBER 6"/>
    <property type="match status" value="1"/>
</dbReference>
<gene>
    <name evidence="6" type="ORF">QD47_02215</name>
</gene>
<dbReference type="Pfam" id="PF00326">
    <property type="entry name" value="Peptidase_S9"/>
    <property type="match status" value="1"/>
</dbReference>
<evidence type="ECO:0000256" key="1">
    <source>
        <dbReference type="ARBA" id="ARBA00010040"/>
    </source>
</evidence>
<sequence>MNKRSIVPEDLYGYQWISDPAVSSDGTIAYVHKSIDRSKNDYHTHIRVVSLLGADDKPLTDGNKDSAPAWSPDGSQLVFLRMVNGSKQLWMVPADGREGQRLTEVKRGVGTFVWSPDGKYIVFTSMVSINAEREVLALEEYSKQSGERGRIVDRTTPKAEGSGWWNGLFSHLFVLELENGRVTPVTSGPWNAAYPVWSIDSKRISFLSKRVEDDKLDADLLSFSDVYTIDCDGSHLVKVTDSSLAISQFSYAPDGKSLTLIASDRIYGSGSQNRLYTVPVMGGAPQLLFPELDMQIGNFALSDMKSFGPSPSPVYAPARMKPEMYVIGTLQGAVHIYRFTMDGSVQAVTAGSDRDIYQYTLSADGRYLVFAALDADRPGELYQMNLETGEEKRLTRHNDDYMASLQVSVPESFWFEASDGFKVQGWIFKPTGLGPGERVPLILQIHGGPHAMYTSTYSHEIQTLLAQGYAVLMTNPRGSFGYGQDFAQACRGDFGGGDYQDVLNALDFALNQFDYIDETRLGVAGGSYGGLMTNWIISHTNRFRAAVTQRCISNWLSFYGLSDIGISYTEGIVGTNPWEDPELLWSKSPLAHVNNIETPLLILHGEEDLRCPVGQGDELYTALKRLGKTTRLIRYPGSNHSLLKSGKPSLRVDNFEQVVSWFNSYLSKGVDSDE</sequence>
<protein>
    <submittedName>
        <fullName evidence="6">Peptidase</fullName>
    </submittedName>
</protein>
<dbReference type="InterPro" id="IPR029058">
    <property type="entry name" value="AB_hydrolase_fold"/>
</dbReference>
<name>A0A0D7X8N4_9BACL</name>
<dbReference type="PANTHER" id="PTHR42776">
    <property type="entry name" value="SERINE PEPTIDASE S9 FAMILY MEMBER"/>
    <property type="match status" value="1"/>
</dbReference>
<dbReference type="Gene3D" id="3.40.50.1820">
    <property type="entry name" value="alpha/beta hydrolase"/>
    <property type="match status" value="1"/>
</dbReference>
<dbReference type="Gene3D" id="2.120.10.30">
    <property type="entry name" value="TolB, C-terminal domain"/>
    <property type="match status" value="3"/>
</dbReference>
<keyword evidence="2" id="KW-0645">Protease</keyword>
<accession>A0A0D7X8N4</accession>